<evidence type="ECO:0000256" key="1">
    <source>
        <dbReference type="SAM" id="SignalP"/>
    </source>
</evidence>
<feature type="chain" id="PRO_5007580943" description="Cell wall galactomannoprotein" evidence="1">
    <location>
        <begin position="21"/>
        <end position="173"/>
    </location>
</feature>
<gene>
    <name evidence="2" type="ORF">DCS_02029</name>
</gene>
<dbReference type="RefSeq" id="XP_040660242.1">
    <property type="nucleotide sequence ID" value="XM_040799359.1"/>
</dbReference>
<name>A0A151GUZ1_DRECN</name>
<proteinExistence type="predicted"/>
<evidence type="ECO:0000313" key="2">
    <source>
        <dbReference type="EMBL" id="KYK60890.1"/>
    </source>
</evidence>
<evidence type="ECO:0008006" key="4">
    <source>
        <dbReference type="Google" id="ProtNLM"/>
    </source>
</evidence>
<dbReference type="AlphaFoldDB" id="A0A151GUZ1"/>
<reference evidence="2 3" key="1">
    <citation type="journal article" date="2016" name="Sci. Rep.">
        <title>Insights into Adaptations to a Near-Obligate Nematode Endoparasitic Lifestyle from the Finished Genome of Drechmeria coniospora.</title>
        <authorList>
            <person name="Zhang L."/>
            <person name="Zhou Z."/>
            <person name="Guo Q."/>
            <person name="Fokkens L."/>
            <person name="Miskei M."/>
            <person name="Pocsi I."/>
            <person name="Zhang W."/>
            <person name="Chen M."/>
            <person name="Wang L."/>
            <person name="Sun Y."/>
            <person name="Donzelli B.G."/>
            <person name="Gibson D.M."/>
            <person name="Nelson D.R."/>
            <person name="Luo J.G."/>
            <person name="Rep M."/>
            <person name="Liu H."/>
            <person name="Yang S."/>
            <person name="Wang J."/>
            <person name="Krasnoff S.B."/>
            <person name="Xu Y."/>
            <person name="Molnar I."/>
            <person name="Lin M."/>
        </authorList>
    </citation>
    <scope>NUCLEOTIDE SEQUENCE [LARGE SCALE GENOMIC DNA]</scope>
    <source>
        <strain evidence="2 3">ARSEF 6962</strain>
    </source>
</reference>
<dbReference type="Proteomes" id="UP000076580">
    <property type="component" value="Chromosome 01"/>
</dbReference>
<evidence type="ECO:0000313" key="3">
    <source>
        <dbReference type="Proteomes" id="UP000076580"/>
    </source>
</evidence>
<protein>
    <recommendedName>
        <fullName evidence="4">Cell wall galactomannoprotein</fullName>
    </recommendedName>
</protein>
<dbReference type="GeneID" id="63714672"/>
<organism evidence="2 3">
    <name type="scientific">Drechmeria coniospora</name>
    <name type="common">Nematophagous fungus</name>
    <name type="synonym">Meria coniospora</name>
    <dbReference type="NCBI Taxonomy" id="98403"/>
    <lineage>
        <taxon>Eukaryota</taxon>
        <taxon>Fungi</taxon>
        <taxon>Dikarya</taxon>
        <taxon>Ascomycota</taxon>
        <taxon>Pezizomycotina</taxon>
        <taxon>Sordariomycetes</taxon>
        <taxon>Hypocreomycetidae</taxon>
        <taxon>Hypocreales</taxon>
        <taxon>Ophiocordycipitaceae</taxon>
        <taxon>Drechmeria</taxon>
    </lineage>
</organism>
<sequence length="173" mass="18286">MKFIKAISLATFAFAGIGECQPSQTSWPCLAAVKAMASTLRGEATDFNKETFPNSANELAGSVATCGEILGRSAELSEEDIGAFEDQMVGIKREIVSLQDPLKGSKGSVETAGACAIVNKSLYGILDAFFRVIPVIDTKIGSSAVVTTEEILKLLSDSDSEFDEAYCKNAGTQ</sequence>
<keyword evidence="3" id="KW-1185">Reference proteome</keyword>
<accession>A0A151GUZ1</accession>
<comment type="caution">
    <text evidence="2">The sequence shown here is derived from an EMBL/GenBank/DDBJ whole genome shotgun (WGS) entry which is preliminary data.</text>
</comment>
<feature type="signal peptide" evidence="1">
    <location>
        <begin position="1"/>
        <end position="20"/>
    </location>
</feature>
<dbReference type="EMBL" id="LAYC01000001">
    <property type="protein sequence ID" value="KYK60890.1"/>
    <property type="molecule type" value="Genomic_DNA"/>
</dbReference>
<keyword evidence="1" id="KW-0732">Signal</keyword>
<dbReference type="InParanoid" id="A0A151GUZ1"/>